<proteinExistence type="inferred from homology"/>
<dbReference type="AlphaFoldDB" id="A0A161M698"/>
<keyword evidence="6" id="KW-1185">Reference proteome</keyword>
<feature type="region of interest" description="Disordered" evidence="4">
    <location>
        <begin position="128"/>
        <end position="153"/>
    </location>
</feature>
<dbReference type="EMBL" id="BDCR01000004">
    <property type="protein sequence ID" value="GAT64143.1"/>
    <property type="molecule type" value="Genomic_DNA"/>
</dbReference>
<dbReference type="GO" id="GO:0070930">
    <property type="term" value="P:trans-translation-dependent protein tagging"/>
    <property type="evidence" value="ECO:0007669"/>
    <property type="project" value="TreeGrafter"/>
</dbReference>
<comment type="similarity">
    <text evidence="3">Belongs to the SmpB family.</text>
</comment>
<dbReference type="CDD" id="cd09294">
    <property type="entry name" value="SmpB"/>
    <property type="match status" value="1"/>
</dbReference>
<dbReference type="SUPFAM" id="SSF74982">
    <property type="entry name" value="Small protein B (SmpB)"/>
    <property type="match status" value="1"/>
</dbReference>
<name>A0A161M698_9BACT</name>
<dbReference type="Proteomes" id="UP000076586">
    <property type="component" value="Unassembled WGS sequence"/>
</dbReference>
<dbReference type="HAMAP" id="MF_00023">
    <property type="entry name" value="SmpB"/>
    <property type="match status" value="1"/>
</dbReference>
<comment type="caution">
    <text evidence="5">The sequence shown here is derived from an EMBL/GenBank/DDBJ whole genome shotgun (WGS) entry which is preliminary data.</text>
</comment>
<dbReference type="OrthoDB" id="9805462at2"/>
<dbReference type="RefSeq" id="WP_068705970.1">
    <property type="nucleotide sequence ID" value="NZ_BDCR01000004.1"/>
</dbReference>
<comment type="subcellular location">
    <subcellularLocation>
        <location evidence="3">Cytoplasm</location>
    </subcellularLocation>
    <text evidence="3">The tmRNA-SmpB complex associates with stalled 70S ribosomes.</text>
</comment>
<dbReference type="STRING" id="681398.PJIAN_4692"/>
<dbReference type="Pfam" id="PF01668">
    <property type="entry name" value="SmpB"/>
    <property type="match status" value="1"/>
</dbReference>
<evidence type="ECO:0000256" key="1">
    <source>
        <dbReference type="ARBA" id="ARBA00022490"/>
    </source>
</evidence>
<protein>
    <recommendedName>
        <fullName evidence="3">SsrA-binding protein</fullName>
    </recommendedName>
    <alternativeName>
        <fullName evidence="3">Small protein B</fullName>
    </alternativeName>
</protein>
<dbReference type="NCBIfam" id="TIGR00086">
    <property type="entry name" value="smpB"/>
    <property type="match status" value="1"/>
</dbReference>
<gene>
    <name evidence="3" type="primary">smpB</name>
    <name evidence="5" type="ORF">PJIAN_4692</name>
</gene>
<dbReference type="InterPro" id="IPR023620">
    <property type="entry name" value="SmpB"/>
</dbReference>
<dbReference type="PANTHER" id="PTHR30308:SF2">
    <property type="entry name" value="SSRA-BINDING PROTEIN"/>
    <property type="match status" value="1"/>
</dbReference>
<evidence type="ECO:0000256" key="3">
    <source>
        <dbReference type="HAMAP-Rule" id="MF_00023"/>
    </source>
</evidence>
<dbReference type="PANTHER" id="PTHR30308">
    <property type="entry name" value="TMRNA-BINDING COMPONENT OF TRANS-TRANSLATION TAGGING COMPLEX"/>
    <property type="match status" value="1"/>
</dbReference>
<dbReference type="NCBIfam" id="NF003843">
    <property type="entry name" value="PRK05422.1"/>
    <property type="match status" value="1"/>
</dbReference>
<keyword evidence="1 3" id="KW-0963">Cytoplasm</keyword>
<dbReference type="GO" id="GO:0070929">
    <property type="term" value="P:trans-translation"/>
    <property type="evidence" value="ECO:0007669"/>
    <property type="project" value="UniProtKB-UniRule"/>
</dbReference>
<dbReference type="PROSITE" id="PS01317">
    <property type="entry name" value="SSRP"/>
    <property type="match status" value="1"/>
</dbReference>
<evidence type="ECO:0000313" key="6">
    <source>
        <dbReference type="Proteomes" id="UP000076586"/>
    </source>
</evidence>
<comment type="function">
    <text evidence="3">Required for rescue of stalled ribosomes mediated by trans-translation. Binds to transfer-messenger RNA (tmRNA), required for stable association of tmRNA with ribosomes. tmRNA and SmpB together mimic tRNA shape, replacing the anticodon stem-loop with SmpB. tmRNA is encoded by the ssrA gene; the 2 termini fold to resemble tRNA(Ala) and it encodes a 'tag peptide', a short internal open reading frame. During trans-translation Ala-aminoacylated tmRNA acts like a tRNA, entering the A-site of stalled ribosomes, displacing the stalled mRNA. The ribosome then switches to translate the ORF on the tmRNA; the nascent peptide is terminated with the 'tag peptide' encoded by the tmRNA and targeted for degradation. The ribosome is freed to recommence translation, which seems to be the essential function of trans-translation.</text>
</comment>
<evidence type="ECO:0000313" key="5">
    <source>
        <dbReference type="EMBL" id="GAT64143.1"/>
    </source>
</evidence>
<dbReference type="InterPro" id="IPR020081">
    <property type="entry name" value="SsrA-bd_prot_CS"/>
</dbReference>
<keyword evidence="2 3" id="KW-0694">RNA-binding</keyword>
<reference evidence="6" key="2">
    <citation type="journal article" date="2017" name="Genome Announc.">
        <title>Draft genome sequence of Paludibacter jiangxiensis NM7(T), a propionate-producing fermentative bacterium.</title>
        <authorList>
            <person name="Qiu Y.-L."/>
            <person name="Tourlousse D.M."/>
            <person name="Matsuura N."/>
            <person name="Ohashi A."/>
            <person name="Sekiguchi Y."/>
        </authorList>
    </citation>
    <scope>NUCLEOTIDE SEQUENCE [LARGE SCALE GENOMIC DNA]</scope>
    <source>
        <strain evidence="6">NM7</strain>
    </source>
</reference>
<evidence type="ECO:0000256" key="2">
    <source>
        <dbReference type="ARBA" id="ARBA00022884"/>
    </source>
</evidence>
<dbReference type="GO" id="GO:0005829">
    <property type="term" value="C:cytosol"/>
    <property type="evidence" value="ECO:0007669"/>
    <property type="project" value="TreeGrafter"/>
</dbReference>
<dbReference type="GO" id="GO:0003723">
    <property type="term" value="F:RNA binding"/>
    <property type="evidence" value="ECO:0007669"/>
    <property type="project" value="UniProtKB-UniRule"/>
</dbReference>
<accession>A0A161M698</accession>
<dbReference type="InterPro" id="IPR000037">
    <property type="entry name" value="SsrA-bd_prot"/>
</dbReference>
<sequence length="153" mass="17679">MHKASNISVKNRRAFFDYELTDFFVAGIQLFGTEIKAIREGKAGLSDSYCIFINNELWVKNMHIAEYSFGTFANHEARRERKLLLTKKELAKLVRATKETGFTIIPTKLFINEKGLAKLELAVARGKKSYDKRQTLKEKEDKRQMDRASKKSI</sequence>
<reference evidence="6" key="1">
    <citation type="submission" date="2016-04" db="EMBL/GenBank/DDBJ databases">
        <title>Draft genome sequence of Paludibacter jiangxiensis strain NM7.</title>
        <authorList>
            <person name="Qiu Y."/>
            <person name="Matsuura N."/>
            <person name="Ohashi A."/>
            <person name="Tourlousse M.D."/>
            <person name="Sekiguchi Y."/>
        </authorList>
    </citation>
    <scope>NUCLEOTIDE SEQUENCE [LARGE SCALE GENOMIC DNA]</scope>
    <source>
        <strain evidence="6">NM7</strain>
    </source>
</reference>
<evidence type="ECO:0000256" key="4">
    <source>
        <dbReference type="SAM" id="MobiDB-lite"/>
    </source>
</evidence>
<dbReference type="Gene3D" id="2.40.280.10">
    <property type="match status" value="1"/>
</dbReference>
<organism evidence="5 6">
    <name type="scientific">Paludibacter jiangxiensis</name>
    <dbReference type="NCBI Taxonomy" id="681398"/>
    <lineage>
        <taxon>Bacteria</taxon>
        <taxon>Pseudomonadati</taxon>
        <taxon>Bacteroidota</taxon>
        <taxon>Bacteroidia</taxon>
        <taxon>Bacteroidales</taxon>
        <taxon>Paludibacteraceae</taxon>
        <taxon>Paludibacter</taxon>
    </lineage>
</organism>